<organism evidence="8 9">
    <name type="scientific">Candidatus Neomicrothrix subdominans</name>
    <dbReference type="NCBI Taxonomy" id="2954438"/>
    <lineage>
        <taxon>Bacteria</taxon>
        <taxon>Bacillati</taxon>
        <taxon>Actinomycetota</taxon>
        <taxon>Acidimicrobiia</taxon>
        <taxon>Acidimicrobiales</taxon>
        <taxon>Microthrixaceae</taxon>
        <taxon>Candidatus Neomicrothrix</taxon>
    </lineage>
</organism>
<feature type="transmembrane region" description="Helical" evidence="7">
    <location>
        <begin position="88"/>
        <end position="106"/>
    </location>
</feature>
<evidence type="ECO:0000256" key="3">
    <source>
        <dbReference type="ARBA" id="ARBA00022475"/>
    </source>
</evidence>
<keyword evidence="4 7" id="KW-0812">Transmembrane</keyword>
<accession>A0A936NF56</accession>
<evidence type="ECO:0000256" key="5">
    <source>
        <dbReference type="ARBA" id="ARBA00022989"/>
    </source>
</evidence>
<evidence type="ECO:0000256" key="2">
    <source>
        <dbReference type="ARBA" id="ARBA00022448"/>
    </source>
</evidence>
<dbReference type="PANTHER" id="PTHR36838">
    <property type="entry name" value="AUXIN EFFLUX CARRIER FAMILY PROTEIN"/>
    <property type="match status" value="1"/>
</dbReference>
<keyword evidence="5 7" id="KW-1133">Transmembrane helix</keyword>
<keyword evidence="6 7" id="KW-0472">Membrane</keyword>
<dbReference type="Pfam" id="PF03547">
    <property type="entry name" value="Mem_trans"/>
    <property type="match status" value="1"/>
</dbReference>
<feature type="transmembrane region" description="Helical" evidence="7">
    <location>
        <begin position="279"/>
        <end position="298"/>
    </location>
</feature>
<dbReference type="EMBL" id="JADJZA010000007">
    <property type="protein sequence ID" value="MBK9297769.1"/>
    <property type="molecule type" value="Genomic_DNA"/>
</dbReference>
<comment type="subcellular location">
    <subcellularLocation>
        <location evidence="1">Membrane</location>
        <topology evidence="1">Multi-pass membrane protein</topology>
    </subcellularLocation>
</comment>
<dbReference type="InterPro" id="IPR004776">
    <property type="entry name" value="Mem_transp_PIN-like"/>
</dbReference>
<dbReference type="GO" id="GO:0055085">
    <property type="term" value="P:transmembrane transport"/>
    <property type="evidence" value="ECO:0007669"/>
    <property type="project" value="InterPro"/>
</dbReference>
<feature type="transmembrane region" description="Helical" evidence="7">
    <location>
        <begin position="159"/>
        <end position="178"/>
    </location>
</feature>
<name>A0A936NF56_9ACTN</name>
<evidence type="ECO:0000313" key="8">
    <source>
        <dbReference type="EMBL" id="MBK9297769.1"/>
    </source>
</evidence>
<keyword evidence="3" id="KW-1003">Cell membrane</keyword>
<gene>
    <name evidence="8" type="ORF">IPN02_13250</name>
</gene>
<evidence type="ECO:0000256" key="1">
    <source>
        <dbReference type="ARBA" id="ARBA00004141"/>
    </source>
</evidence>
<proteinExistence type="predicted"/>
<feature type="transmembrane region" description="Helical" evidence="7">
    <location>
        <begin position="54"/>
        <end position="76"/>
    </location>
</feature>
<keyword evidence="2" id="KW-0813">Transport</keyword>
<comment type="caution">
    <text evidence="8">The sequence shown here is derived from an EMBL/GenBank/DDBJ whole genome shotgun (WGS) entry which is preliminary data.</text>
</comment>
<sequence length="299" mass="30220">MIAVAVILGVAVAAGRWLEPPPGAAAGTDWVVLNLAFPALVLATIPGLELDRTALVPVAVAWSIVVVSALVVWVVATRAGWSRQVTGALLLVVPLGNTSFLGFPAVEALLGPEGLPTAVLYDQLGTFLALSTYGAVIAARYGGSEAASPGGAAMLRRTVSFPPFVALVVAFALRGVALPGSLTSAFDVLAASLTPLAMVGIGLRLSQRRLSVPDGPVVLGLGLRLFVLPAAVLAVAVVVGGRSSIEWDVSVLESATPPMITAGIVATAAGLDEDTVTSLVGLGVVIALFTLPVWAVLIG</sequence>
<dbReference type="AlphaFoldDB" id="A0A936NF56"/>
<dbReference type="PANTHER" id="PTHR36838:SF1">
    <property type="entry name" value="SLR1864 PROTEIN"/>
    <property type="match status" value="1"/>
</dbReference>
<protein>
    <submittedName>
        <fullName evidence="8">AEC family transporter</fullName>
    </submittedName>
</protein>
<evidence type="ECO:0000313" key="9">
    <source>
        <dbReference type="Proteomes" id="UP000727993"/>
    </source>
</evidence>
<dbReference type="GO" id="GO:0016020">
    <property type="term" value="C:membrane"/>
    <property type="evidence" value="ECO:0007669"/>
    <property type="project" value="UniProtKB-SubCell"/>
</dbReference>
<feature type="transmembrane region" description="Helical" evidence="7">
    <location>
        <begin position="217"/>
        <end position="239"/>
    </location>
</feature>
<feature type="transmembrane region" description="Helical" evidence="7">
    <location>
        <begin position="184"/>
        <end position="205"/>
    </location>
</feature>
<evidence type="ECO:0000256" key="7">
    <source>
        <dbReference type="SAM" id="Phobius"/>
    </source>
</evidence>
<evidence type="ECO:0000256" key="4">
    <source>
        <dbReference type="ARBA" id="ARBA00022692"/>
    </source>
</evidence>
<reference evidence="8 9" key="1">
    <citation type="submission" date="2020-10" db="EMBL/GenBank/DDBJ databases">
        <title>Connecting structure to function with the recovery of over 1000 high-quality activated sludge metagenome-assembled genomes encoding full-length rRNA genes using long-read sequencing.</title>
        <authorList>
            <person name="Singleton C.M."/>
            <person name="Petriglieri F."/>
            <person name="Kristensen J.M."/>
            <person name="Kirkegaard R.H."/>
            <person name="Michaelsen T.Y."/>
            <person name="Andersen M.H."/>
            <person name="Karst S.M."/>
            <person name="Dueholm M.S."/>
            <person name="Nielsen P.H."/>
            <person name="Albertsen M."/>
        </authorList>
    </citation>
    <scope>NUCLEOTIDE SEQUENCE [LARGE SCALE GENOMIC DNA]</scope>
    <source>
        <strain evidence="8">Lyne_18-Q3-R50-59_MAXAC.006</strain>
    </source>
</reference>
<evidence type="ECO:0000256" key="6">
    <source>
        <dbReference type="ARBA" id="ARBA00023136"/>
    </source>
</evidence>
<feature type="transmembrane region" description="Helical" evidence="7">
    <location>
        <begin position="118"/>
        <end position="139"/>
    </location>
</feature>
<dbReference type="Proteomes" id="UP000727993">
    <property type="component" value="Unassembled WGS sequence"/>
</dbReference>